<sequence>MGEYWGATADPNYGYSPYSGQLKYGSYPPSQIPFAPPPGPGNPLTLEVVARKVRNMHPEQMAALADQWQNAWTFMADIRDFVVQQSTVLQDEHWQSPEARDAFLRRGPGEALTYLDVWMDAAQKNVTALRHLVNISLEARRDVDNLVLRYEQEMREAQQVGFLENLGAFATEGVSWSAARQEEIEDDQREVTERYRREAQLLAQRYGDQYFDYIGVVASGVGPPVQPMNAVLSAPGTVPVPNLPGLNNPITSPPGVLPPGQISPPDLIAPPDGANPPGVVPPGTLPPGSQLPGGQLPPGTLPPGVLPPGTPGLPPGVLPPGVLPPGVLPPGVLPPGVLPPGQIGPQPGTLPPGAQLPPGALPPGTLPPGAALPPPGAALPPPGAALPPPGAALPPPGASIPGGGTVIPPSIVRPRLPGQIGRPGGIVLPPGSAPPPGRSLRRPAGPAGTPVVPSGGRELRGPGVGQPILPPPQTGRPGDRRRGQPANPAAPQLGRPGEQRERGPIYTPPPQAARPGERGRGRPGDPNRVPGARVDGDQTFGRPPGSAAPPVLKNPHGDRDRRPGSKEELRPPQSGGRPAARPGTAPPVLNRPTSPAGPPAPPPRRDRRAAWADFFGAEQARSGAGSGRIDAPQRARPEGGPWGLRSRAATQPAGPAETAKPGTVAPELGKRRGGGEPAPDREAHDIVTDEQAFGVRTPGGGVVTGRGEERVEPEVKRAFRGR</sequence>
<dbReference type="AlphaFoldDB" id="A0A931G2T4"/>
<dbReference type="Proteomes" id="UP000598146">
    <property type="component" value="Unassembled WGS sequence"/>
</dbReference>
<feature type="compositionally biased region" description="Basic and acidic residues" evidence="1">
    <location>
        <begin position="555"/>
        <end position="570"/>
    </location>
</feature>
<feature type="compositionally biased region" description="Low complexity" evidence="1">
    <location>
        <begin position="339"/>
        <end position="358"/>
    </location>
</feature>
<feature type="compositionally biased region" description="Basic and acidic residues" evidence="1">
    <location>
        <begin position="668"/>
        <end position="687"/>
    </location>
</feature>
<feature type="compositionally biased region" description="Pro residues" evidence="1">
    <location>
        <begin position="359"/>
        <end position="398"/>
    </location>
</feature>
<feature type="compositionally biased region" description="Basic and acidic residues" evidence="1">
    <location>
        <begin position="706"/>
        <end position="722"/>
    </location>
</feature>
<organism evidence="2 3">
    <name type="scientific">Actinoplanes aureus</name>
    <dbReference type="NCBI Taxonomy" id="2792083"/>
    <lineage>
        <taxon>Bacteria</taxon>
        <taxon>Bacillati</taxon>
        <taxon>Actinomycetota</taxon>
        <taxon>Actinomycetes</taxon>
        <taxon>Micromonosporales</taxon>
        <taxon>Micromonosporaceae</taxon>
        <taxon>Actinoplanes</taxon>
    </lineage>
</organism>
<comment type="caution">
    <text evidence="2">The sequence shown here is derived from an EMBL/GenBank/DDBJ whole genome shotgun (WGS) entry which is preliminary data.</text>
</comment>
<evidence type="ECO:0000313" key="2">
    <source>
        <dbReference type="EMBL" id="MBG0568092.1"/>
    </source>
</evidence>
<protein>
    <submittedName>
        <fullName evidence="2">Uncharacterized protein</fullName>
    </submittedName>
</protein>
<evidence type="ECO:0000256" key="1">
    <source>
        <dbReference type="SAM" id="MobiDB-lite"/>
    </source>
</evidence>
<name>A0A931G2T4_9ACTN</name>
<reference evidence="2" key="1">
    <citation type="submission" date="2020-11" db="EMBL/GenBank/DDBJ databases">
        <title>Isolation and identification of active actinomycetes.</title>
        <authorList>
            <person name="Sun X."/>
        </authorList>
    </citation>
    <scope>NUCLEOTIDE SEQUENCE</scope>
    <source>
        <strain evidence="2">NEAU-A11</strain>
    </source>
</reference>
<feature type="compositionally biased region" description="Low complexity" evidence="1">
    <location>
        <begin position="575"/>
        <end position="594"/>
    </location>
</feature>
<proteinExistence type="predicted"/>
<gene>
    <name evidence="2" type="ORF">I4J89_42345</name>
</gene>
<keyword evidence="3" id="KW-1185">Reference proteome</keyword>
<feature type="region of interest" description="Disordered" evidence="1">
    <location>
        <begin position="333"/>
        <end position="722"/>
    </location>
</feature>
<accession>A0A931G2T4</accession>
<dbReference type="RefSeq" id="WP_196419867.1">
    <property type="nucleotide sequence ID" value="NZ_JADQTO010000034.1"/>
</dbReference>
<evidence type="ECO:0000313" key="3">
    <source>
        <dbReference type="Proteomes" id="UP000598146"/>
    </source>
</evidence>
<feature type="compositionally biased region" description="Pro residues" evidence="1">
    <location>
        <begin position="299"/>
        <end position="318"/>
    </location>
</feature>
<feature type="compositionally biased region" description="Basic and acidic residues" evidence="1">
    <location>
        <begin position="515"/>
        <end position="525"/>
    </location>
</feature>
<feature type="compositionally biased region" description="Low complexity" evidence="1">
    <location>
        <begin position="286"/>
        <end position="298"/>
    </location>
</feature>
<dbReference type="EMBL" id="JADQTO010000034">
    <property type="protein sequence ID" value="MBG0568092.1"/>
    <property type="molecule type" value="Genomic_DNA"/>
</dbReference>
<feature type="region of interest" description="Disordered" evidence="1">
    <location>
        <begin position="245"/>
        <end position="318"/>
    </location>
</feature>